<evidence type="ECO:0000256" key="7">
    <source>
        <dbReference type="ARBA" id="ARBA00035633"/>
    </source>
</evidence>
<evidence type="ECO:0000313" key="12">
    <source>
        <dbReference type="Proteomes" id="UP001254608"/>
    </source>
</evidence>
<dbReference type="NCBIfam" id="TIGR03461">
    <property type="entry name" value="pabC_Proteo"/>
    <property type="match status" value="1"/>
</dbReference>
<dbReference type="InterPro" id="IPR036038">
    <property type="entry name" value="Aminotransferase-like"/>
</dbReference>
<evidence type="ECO:0000256" key="3">
    <source>
        <dbReference type="ARBA" id="ARBA00011738"/>
    </source>
</evidence>
<evidence type="ECO:0000256" key="10">
    <source>
        <dbReference type="NCBIfam" id="TIGR03461"/>
    </source>
</evidence>
<dbReference type="RefSeq" id="WP_311363674.1">
    <property type="nucleotide sequence ID" value="NZ_JAVRIC010000003.1"/>
</dbReference>
<organism evidence="11 12">
    <name type="scientific">Banduia mediterranea</name>
    <dbReference type="NCBI Taxonomy" id="3075609"/>
    <lineage>
        <taxon>Bacteria</taxon>
        <taxon>Pseudomonadati</taxon>
        <taxon>Pseudomonadota</taxon>
        <taxon>Gammaproteobacteria</taxon>
        <taxon>Nevskiales</taxon>
        <taxon>Algiphilaceae</taxon>
        <taxon>Banduia</taxon>
    </lineage>
</organism>
<dbReference type="Proteomes" id="UP001254608">
    <property type="component" value="Unassembled WGS sequence"/>
</dbReference>
<evidence type="ECO:0000256" key="2">
    <source>
        <dbReference type="ARBA" id="ARBA00009320"/>
    </source>
</evidence>
<dbReference type="GO" id="GO:0008696">
    <property type="term" value="F:4-amino-4-deoxychorismate lyase activity"/>
    <property type="evidence" value="ECO:0007669"/>
    <property type="project" value="UniProtKB-EC"/>
</dbReference>
<evidence type="ECO:0000256" key="5">
    <source>
        <dbReference type="ARBA" id="ARBA00022909"/>
    </source>
</evidence>
<sequence>MSEPFWFNGESVAGLPAGLRALHYGDGVFRTCLSWNGAILDIDDHLDHLRRDARQLGMTPPDREILRQDLQQAVDVTPCVLKLMLSRRAGGRGYRADDDGSDRIVMHSAAPRYPSSHWSRGVSLRDCELRLATQPALAGIKHLNRLEQILASREFRADDEELLMRDSENNIVCGTRSNLFWVHEGVLHTPELKRCGVAGVMRGRILRIAARIGLETRVCDAARDSLLESDEILLSNSLIGVWPVRRYQHRTLSAPGPVTARIDAELAHPRLS</sequence>
<dbReference type="InterPro" id="IPR001544">
    <property type="entry name" value="Aminotrans_IV"/>
</dbReference>
<comment type="subunit">
    <text evidence="3">Homodimer.</text>
</comment>
<keyword evidence="4" id="KW-0663">Pyridoxal phosphate</keyword>
<dbReference type="EMBL" id="JAVRIC010000003">
    <property type="protein sequence ID" value="MDT0496280.1"/>
    <property type="molecule type" value="Genomic_DNA"/>
</dbReference>
<dbReference type="InterPro" id="IPR043132">
    <property type="entry name" value="BCAT-like_C"/>
</dbReference>
<dbReference type="Pfam" id="PF01063">
    <property type="entry name" value="Aminotran_4"/>
    <property type="match status" value="1"/>
</dbReference>
<reference evidence="11 12" key="1">
    <citation type="submission" date="2023-09" db="EMBL/GenBank/DDBJ databases">
        <authorList>
            <person name="Rey-Velasco X."/>
        </authorList>
    </citation>
    <scope>NUCLEOTIDE SEQUENCE [LARGE SCALE GENOMIC DNA]</scope>
    <source>
        <strain evidence="11 12">W345</strain>
    </source>
</reference>
<dbReference type="InterPro" id="IPR050571">
    <property type="entry name" value="Class-IV_PLP-Dep_Aminotrnsfr"/>
</dbReference>
<comment type="similarity">
    <text evidence="2">Belongs to the class-IV pyridoxal-phosphate-dependent aminotransferase family.</text>
</comment>
<evidence type="ECO:0000256" key="1">
    <source>
        <dbReference type="ARBA" id="ARBA00001933"/>
    </source>
</evidence>
<dbReference type="EC" id="4.1.3.38" evidence="8 10"/>
<comment type="caution">
    <text evidence="11">The sequence shown here is derived from an EMBL/GenBank/DDBJ whole genome shotgun (WGS) entry which is preliminary data.</text>
</comment>
<keyword evidence="12" id="KW-1185">Reference proteome</keyword>
<gene>
    <name evidence="11" type="primary">pabC</name>
    <name evidence="11" type="ORF">RM530_02715</name>
</gene>
<dbReference type="PANTHER" id="PTHR42743:SF2">
    <property type="entry name" value="AMINODEOXYCHORISMATE LYASE"/>
    <property type="match status" value="1"/>
</dbReference>
<comment type="catalytic activity">
    <reaction evidence="9">
        <text>4-amino-4-deoxychorismate = 4-aminobenzoate + pyruvate + H(+)</text>
        <dbReference type="Rhea" id="RHEA:16201"/>
        <dbReference type="ChEBI" id="CHEBI:15361"/>
        <dbReference type="ChEBI" id="CHEBI:15378"/>
        <dbReference type="ChEBI" id="CHEBI:17836"/>
        <dbReference type="ChEBI" id="CHEBI:58406"/>
        <dbReference type="EC" id="4.1.3.38"/>
    </reaction>
</comment>
<comment type="pathway">
    <text evidence="7">Cofactor biosynthesis; tetrahydrofolate biosynthesis; 4-aminobenzoate from chorismate: step 2/2.</text>
</comment>
<evidence type="ECO:0000256" key="6">
    <source>
        <dbReference type="ARBA" id="ARBA00023239"/>
    </source>
</evidence>
<dbReference type="InterPro" id="IPR017824">
    <property type="entry name" value="Aminodeoxychorismate_lyase_IV"/>
</dbReference>
<name>A0ABU2WEH7_9GAMM</name>
<evidence type="ECO:0000256" key="4">
    <source>
        <dbReference type="ARBA" id="ARBA00022898"/>
    </source>
</evidence>
<dbReference type="SUPFAM" id="SSF56752">
    <property type="entry name" value="D-aminoacid aminotransferase-like PLP-dependent enzymes"/>
    <property type="match status" value="1"/>
</dbReference>
<evidence type="ECO:0000256" key="8">
    <source>
        <dbReference type="ARBA" id="ARBA00035676"/>
    </source>
</evidence>
<dbReference type="PANTHER" id="PTHR42743">
    <property type="entry name" value="AMINO-ACID AMINOTRANSFERASE"/>
    <property type="match status" value="1"/>
</dbReference>
<evidence type="ECO:0000256" key="9">
    <source>
        <dbReference type="ARBA" id="ARBA00049529"/>
    </source>
</evidence>
<dbReference type="Gene3D" id="3.30.470.10">
    <property type="match status" value="1"/>
</dbReference>
<keyword evidence="6 11" id="KW-0456">Lyase</keyword>
<keyword evidence="5" id="KW-0289">Folate biosynthesis</keyword>
<dbReference type="Gene3D" id="3.20.10.10">
    <property type="entry name" value="D-amino Acid Aminotransferase, subunit A, domain 2"/>
    <property type="match status" value="1"/>
</dbReference>
<comment type="cofactor">
    <cofactor evidence="1">
        <name>pyridoxal 5'-phosphate</name>
        <dbReference type="ChEBI" id="CHEBI:597326"/>
    </cofactor>
</comment>
<protein>
    <recommendedName>
        <fullName evidence="8 10">Aminodeoxychorismate lyase</fullName>
        <ecNumber evidence="8 10">4.1.3.38</ecNumber>
    </recommendedName>
</protein>
<evidence type="ECO:0000313" key="11">
    <source>
        <dbReference type="EMBL" id="MDT0496280.1"/>
    </source>
</evidence>
<proteinExistence type="inferred from homology"/>
<accession>A0ABU2WEH7</accession>
<dbReference type="InterPro" id="IPR043131">
    <property type="entry name" value="BCAT-like_N"/>
</dbReference>